<keyword evidence="1" id="KW-0472">Membrane</keyword>
<proteinExistence type="predicted"/>
<feature type="transmembrane region" description="Helical" evidence="1">
    <location>
        <begin position="115"/>
        <end position="137"/>
    </location>
</feature>
<sequence length="142" mass="16041">MRVCTLACMCPFPFPCLSHFISTLFSKKKRGGVIGSGGKCCESYFCTFRCRRRVLPSRRPHSLRARGGSSAGCLGASSALCLFSSTFEILPCPLISSLDRTYRLSLWSVNSSHYAYFYLQHVFRFVPLLLFFLFLPLSFAHE</sequence>
<organism evidence="2 3">
    <name type="scientific">Trypanosoma brucei gambiense (strain MHOM/CI/86/DAL972)</name>
    <dbReference type="NCBI Taxonomy" id="679716"/>
    <lineage>
        <taxon>Eukaryota</taxon>
        <taxon>Discoba</taxon>
        <taxon>Euglenozoa</taxon>
        <taxon>Kinetoplastea</taxon>
        <taxon>Metakinetoplastina</taxon>
        <taxon>Trypanosomatida</taxon>
        <taxon>Trypanosomatidae</taxon>
        <taxon>Trypanosoma</taxon>
    </lineage>
</organism>
<dbReference type="EMBL" id="FN554970">
    <property type="protein sequence ID" value="CBH12413.1"/>
    <property type="molecule type" value="Genomic_DNA"/>
</dbReference>
<name>C9ZSM9_TRYB9</name>
<dbReference type="AlphaFoldDB" id="C9ZSM9"/>
<evidence type="ECO:0000256" key="1">
    <source>
        <dbReference type="SAM" id="Phobius"/>
    </source>
</evidence>
<gene>
    <name evidence="2" type="ORF">TbgDal_VII3544</name>
</gene>
<evidence type="ECO:0000313" key="3">
    <source>
        <dbReference type="Proteomes" id="UP000002316"/>
    </source>
</evidence>
<evidence type="ECO:0000313" key="2">
    <source>
        <dbReference type="EMBL" id="CBH12413.1"/>
    </source>
</evidence>
<dbReference type="GeneID" id="23862544"/>
<accession>C9ZSM9</accession>
<protein>
    <submittedName>
        <fullName evidence="2">Uncharacterized protein</fullName>
    </submittedName>
</protein>
<reference evidence="3" key="1">
    <citation type="journal article" date="2010" name="PLoS Negl. Trop. Dis.">
        <title>The genome sequence of Trypanosoma brucei gambiense, causative agent of chronic human african trypanosomiasis.</title>
        <authorList>
            <person name="Jackson A.P."/>
            <person name="Sanders M."/>
            <person name="Berry A."/>
            <person name="McQuillan J."/>
            <person name="Aslett M.A."/>
            <person name="Quail M.A."/>
            <person name="Chukualim B."/>
            <person name="Capewell P."/>
            <person name="MacLeod A."/>
            <person name="Melville S.E."/>
            <person name="Gibson W."/>
            <person name="Barry J.D."/>
            <person name="Berriman M."/>
            <person name="Hertz-Fowler C."/>
        </authorList>
    </citation>
    <scope>NUCLEOTIDE SEQUENCE [LARGE SCALE GENOMIC DNA]</scope>
    <source>
        <strain evidence="3">MHOM/CI/86/DAL972</strain>
    </source>
</reference>
<dbReference type="RefSeq" id="XP_011774694.1">
    <property type="nucleotide sequence ID" value="XM_011776392.1"/>
</dbReference>
<keyword evidence="1" id="KW-1133">Transmembrane helix</keyword>
<dbReference type="KEGG" id="tbg:TbgDal_VII3544"/>
<keyword evidence="1" id="KW-0812">Transmembrane</keyword>
<dbReference type="Proteomes" id="UP000002316">
    <property type="component" value="Chromosome 7"/>
</dbReference>